<dbReference type="AlphaFoldDB" id="A0A9D1KZQ6"/>
<dbReference type="PANTHER" id="PTHR31047:SF0">
    <property type="entry name" value="MEIOTICALLY UP-REGULATED GENE 157 PROTEIN"/>
    <property type="match status" value="1"/>
</dbReference>
<protein>
    <submittedName>
        <fullName evidence="1">Glycoside hydrolase family 125 protein</fullName>
    </submittedName>
</protein>
<proteinExistence type="predicted"/>
<dbReference type="Gene3D" id="1.50.10.10">
    <property type="match status" value="1"/>
</dbReference>
<organism evidence="1 2">
    <name type="scientific">Candidatus Fimiplasma intestinipullorum</name>
    <dbReference type="NCBI Taxonomy" id="2840825"/>
    <lineage>
        <taxon>Bacteria</taxon>
        <taxon>Bacillati</taxon>
        <taxon>Bacillota</taxon>
        <taxon>Clostridia</taxon>
        <taxon>Eubacteriales</taxon>
        <taxon>Candidatus Fimiplasma</taxon>
    </lineage>
</organism>
<gene>
    <name evidence="1" type="ORF">IAD15_02595</name>
</gene>
<dbReference type="PANTHER" id="PTHR31047">
    <property type="entry name" value="MEIOTICALLY UP-REGULATED GENE 157 PROTEIN"/>
    <property type="match status" value="1"/>
</dbReference>
<dbReference type="InterPro" id="IPR012341">
    <property type="entry name" value="6hp_glycosidase-like_sf"/>
</dbReference>
<accession>A0A9D1KZQ6</accession>
<sequence length="421" mass="48834">MYPSIDKHLQTMRQKLAFSKPLSELYEHCFLTTLKTTLKQTNHGTYVITGDIPAMWLRDSACQVLHYVPLTSEDPALSQVIEELIETQMKCILLDPYANAFNVDAVYQREYYDDTAMNPWIWERKYEIDSLCYPFFLAHHLVQANPTAPIFTPTFHQAMRKVVETWQTEQHHTDSPYLFERKMAAIWNKKGTETLQRHGRGLPVNDTGMTWSGFRPSDDACRFHYLIPANMFATVILGYFSHWADHIFHDPALKEACSQLQWEIQYGITCYGTYLHPKYGRIYAYETDGFGNYHLMDDANVPSLLSLPYLGYCAKDDPLYLNTRRFILSQDNPYFFRGQKAQGIGSPHTPDQYIWHIALSMQALTSRDPKEQQALVETIVNTTAKTGHTHESFHPDDAKLFTRAWFAWSDSLFAYLVAELF</sequence>
<dbReference type="PIRSF" id="PIRSF028846">
    <property type="entry name" value="UCP028846"/>
    <property type="match status" value="1"/>
</dbReference>
<dbReference type="SUPFAM" id="SSF48208">
    <property type="entry name" value="Six-hairpin glycosidases"/>
    <property type="match status" value="1"/>
</dbReference>
<dbReference type="Proteomes" id="UP000824175">
    <property type="component" value="Unassembled WGS sequence"/>
</dbReference>
<dbReference type="GO" id="GO:0016787">
    <property type="term" value="F:hydrolase activity"/>
    <property type="evidence" value="ECO:0007669"/>
    <property type="project" value="UniProtKB-KW"/>
</dbReference>
<reference evidence="1" key="1">
    <citation type="submission" date="2020-10" db="EMBL/GenBank/DDBJ databases">
        <authorList>
            <person name="Gilroy R."/>
        </authorList>
    </citation>
    <scope>NUCLEOTIDE SEQUENCE</scope>
    <source>
        <strain evidence="1">CHK195-11698</strain>
    </source>
</reference>
<name>A0A9D1KZQ6_9FIRM</name>
<dbReference type="InterPro" id="IPR008313">
    <property type="entry name" value="GH125"/>
</dbReference>
<evidence type="ECO:0000313" key="1">
    <source>
        <dbReference type="EMBL" id="HIU12940.1"/>
    </source>
</evidence>
<reference evidence="1" key="2">
    <citation type="journal article" date="2021" name="PeerJ">
        <title>Extensive microbial diversity within the chicken gut microbiome revealed by metagenomics and culture.</title>
        <authorList>
            <person name="Gilroy R."/>
            <person name="Ravi A."/>
            <person name="Getino M."/>
            <person name="Pursley I."/>
            <person name="Horton D.L."/>
            <person name="Alikhan N.F."/>
            <person name="Baker D."/>
            <person name="Gharbi K."/>
            <person name="Hall N."/>
            <person name="Watson M."/>
            <person name="Adriaenssens E.M."/>
            <person name="Foster-Nyarko E."/>
            <person name="Jarju S."/>
            <person name="Secka A."/>
            <person name="Antonio M."/>
            <person name="Oren A."/>
            <person name="Chaudhuri R.R."/>
            <person name="La Ragione R."/>
            <person name="Hildebrand F."/>
            <person name="Pallen M.J."/>
        </authorList>
    </citation>
    <scope>NUCLEOTIDE SEQUENCE</scope>
    <source>
        <strain evidence="1">CHK195-11698</strain>
    </source>
</reference>
<keyword evidence="1" id="KW-0378">Hydrolase</keyword>
<dbReference type="Pfam" id="PF06824">
    <property type="entry name" value="Glyco_hydro_125"/>
    <property type="match status" value="1"/>
</dbReference>
<dbReference type="SMART" id="SM01149">
    <property type="entry name" value="DUF1237"/>
    <property type="match status" value="1"/>
</dbReference>
<dbReference type="EMBL" id="DVMJ01000017">
    <property type="protein sequence ID" value="HIU12940.1"/>
    <property type="molecule type" value="Genomic_DNA"/>
</dbReference>
<dbReference type="InterPro" id="IPR008928">
    <property type="entry name" value="6-hairpin_glycosidase_sf"/>
</dbReference>
<comment type="caution">
    <text evidence="1">The sequence shown here is derived from an EMBL/GenBank/DDBJ whole genome shotgun (WGS) entry which is preliminary data.</text>
</comment>
<evidence type="ECO:0000313" key="2">
    <source>
        <dbReference type="Proteomes" id="UP000824175"/>
    </source>
</evidence>
<dbReference type="GO" id="GO:0005975">
    <property type="term" value="P:carbohydrate metabolic process"/>
    <property type="evidence" value="ECO:0007669"/>
    <property type="project" value="InterPro"/>
</dbReference>